<protein>
    <recommendedName>
        <fullName evidence="11">Cytochrome P450</fullName>
    </recommendedName>
</protein>
<evidence type="ECO:0000313" key="10">
    <source>
        <dbReference type="Proteomes" id="UP001432027"/>
    </source>
</evidence>
<dbReference type="PANTHER" id="PTHR24291">
    <property type="entry name" value="CYTOCHROME P450 FAMILY 4"/>
    <property type="match status" value="1"/>
</dbReference>
<keyword evidence="10" id="KW-1185">Reference proteome</keyword>
<evidence type="ECO:0000313" key="9">
    <source>
        <dbReference type="EMBL" id="GMS94136.1"/>
    </source>
</evidence>
<keyword evidence="5" id="KW-0560">Oxidoreductase</keyword>
<dbReference type="Proteomes" id="UP001432027">
    <property type="component" value="Unassembled WGS sequence"/>
</dbReference>
<dbReference type="GO" id="GO:0004497">
    <property type="term" value="F:monooxygenase activity"/>
    <property type="evidence" value="ECO:0007669"/>
    <property type="project" value="UniProtKB-KW"/>
</dbReference>
<dbReference type="SUPFAM" id="SSF48264">
    <property type="entry name" value="Cytochrome P450"/>
    <property type="match status" value="1"/>
</dbReference>
<dbReference type="GO" id="GO:0016705">
    <property type="term" value="F:oxidoreductase activity, acting on paired donors, with incorporation or reduction of molecular oxygen"/>
    <property type="evidence" value="ECO:0007669"/>
    <property type="project" value="InterPro"/>
</dbReference>
<keyword evidence="4" id="KW-0479">Metal-binding</keyword>
<accession>A0AAV5TIJ4</accession>
<organism evidence="9 10">
    <name type="scientific">Pristionchus entomophagus</name>
    <dbReference type="NCBI Taxonomy" id="358040"/>
    <lineage>
        <taxon>Eukaryota</taxon>
        <taxon>Metazoa</taxon>
        <taxon>Ecdysozoa</taxon>
        <taxon>Nematoda</taxon>
        <taxon>Chromadorea</taxon>
        <taxon>Rhabditida</taxon>
        <taxon>Rhabditina</taxon>
        <taxon>Diplogasteromorpha</taxon>
        <taxon>Diplogasteroidea</taxon>
        <taxon>Neodiplogasteridae</taxon>
        <taxon>Pristionchus</taxon>
    </lineage>
</organism>
<evidence type="ECO:0000256" key="2">
    <source>
        <dbReference type="ARBA" id="ARBA00010617"/>
    </source>
</evidence>
<keyword evidence="3" id="KW-0349">Heme</keyword>
<keyword evidence="6" id="KW-0408">Iron</keyword>
<name>A0AAV5TIJ4_9BILA</name>
<evidence type="ECO:0000256" key="4">
    <source>
        <dbReference type="ARBA" id="ARBA00022723"/>
    </source>
</evidence>
<evidence type="ECO:0000256" key="7">
    <source>
        <dbReference type="ARBA" id="ARBA00023033"/>
    </source>
</evidence>
<reference evidence="9" key="1">
    <citation type="submission" date="2023-10" db="EMBL/GenBank/DDBJ databases">
        <title>Genome assembly of Pristionchus species.</title>
        <authorList>
            <person name="Yoshida K."/>
            <person name="Sommer R.J."/>
        </authorList>
    </citation>
    <scope>NUCLEOTIDE SEQUENCE</scope>
    <source>
        <strain evidence="9">RS0144</strain>
    </source>
</reference>
<comment type="similarity">
    <text evidence="2">Belongs to the cytochrome P450 family.</text>
</comment>
<comment type="caution">
    <text evidence="9">The sequence shown here is derived from an EMBL/GenBank/DDBJ whole genome shotgun (WGS) entry which is preliminary data.</text>
</comment>
<proteinExistence type="inferred from homology"/>
<dbReference type="EMBL" id="BTSX01000004">
    <property type="protein sequence ID" value="GMS94136.1"/>
    <property type="molecule type" value="Genomic_DNA"/>
</dbReference>
<dbReference type="InterPro" id="IPR002402">
    <property type="entry name" value="Cyt_P450_E_grp-II"/>
</dbReference>
<evidence type="ECO:0000256" key="1">
    <source>
        <dbReference type="ARBA" id="ARBA00001971"/>
    </source>
</evidence>
<evidence type="ECO:0000256" key="3">
    <source>
        <dbReference type="ARBA" id="ARBA00022617"/>
    </source>
</evidence>
<dbReference type="Pfam" id="PF00067">
    <property type="entry name" value="p450"/>
    <property type="match status" value="1"/>
</dbReference>
<feature type="non-terminal residue" evidence="9">
    <location>
        <position position="1"/>
    </location>
</feature>
<evidence type="ECO:0000256" key="6">
    <source>
        <dbReference type="ARBA" id="ARBA00023004"/>
    </source>
</evidence>
<dbReference type="Gene3D" id="1.10.630.10">
    <property type="entry name" value="Cytochrome P450"/>
    <property type="match status" value="1"/>
</dbReference>
<evidence type="ECO:0008006" key="11">
    <source>
        <dbReference type="Google" id="ProtNLM"/>
    </source>
</evidence>
<dbReference type="InterPro" id="IPR036396">
    <property type="entry name" value="Cyt_P450_sf"/>
</dbReference>
<dbReference type="PANTHER" id="PTHR24291:SF146">
    <property type="entry name" value="CYTOCHROME P450"/>
    <property type="match status" value="1"/>
</dbReference>
<evidence type="ECO:0000256" key="8">
    <source>
        <dbReference type="SAM" id="Phobius"/>
    </source>
</evidence>
<dbReference type="InterPro" id="IPR050196">
    <property type="entry name" value="Cytochrome_P450_Monoox"/>
</dbReference>
<dbReference type="PRINTS" id="PR00464">
    <property type="entry name" value="EP450II"/>
</dbReference>
<sequence length="217" mass="24897">KIISTFQMVFNLLIFPLLFTFLTFLVSWRKVKDMTVMIWRSYINFANIPGPISYPIIGAAWQFKLNIAEFAAQLLNWINVYAFVDGSVGIVKTWIGPVPYTVVVKPDYCKQLLESSTLITKGSFYDKVSEWIGTGLLTSTNEKWHGRRKMLTPAFHFNVLKGYQDTFIKQSQILMEQLEHHVETGRDVDLFPFLKRCALDIICETAMGTQINAQIGK</sequence>
<dbReference type="GO" id="GO:0005506">
    <property type="term" value="F:iron ion binding"/>
    <property type="evidence" value="ECO:0007669"/>
    <property type="project" value="InterPro"/>
</dbReference>
<keyword evidence="8" id="KW-1133">Transmembrane helix</keyword>
<keyword evidence="8" id="KW-0812">Transmembrane</keyword>
<dbReference type="AlphaFoldDB" id="A0AAV5TIJ4"/>
<evidence type="ECO:0000256" key="5">
    <source>
        <dbReference type="ARBA" id="ARBA00023002"/>
    </source>
</evidence>
<dbReference type="GO" id="GO:0020037">
    <property type="term" value="F:heme binding"/>
    <property type="evidence" value="ECO:0007669"/>
    <property type="project" value="InterPro"/>
</dbReference>
<feature type="transmembrane region" description="Helical" evidence="8">
    <location>
        <begin position="6"/>
        <end position="28"/>
    </location>
</feature>
<comment type="cofactor">
    <cofactor evidence="1">
        <name>heme</name>
        <dbReference type="ChEBI" id="CHEBI:30413"/>
    </cofactor>
</comment>
<keyword evidence="8" id="KW-0472">Membrane</keyword>
<feature type="non-terminal residue" evidence="9">
    <location>
        <position position="217"/>
    </location>
</feature>
<gene>
    <name evidence="9" type="ORF">PENTCL1PPCAC_16311</name>
</gene>
<dbReference type="InterPro" id="IPR001128">
    <property type="entry name" value="Cyt_P450"/>
</dbReference>
<keyword evidence="7" id="KW-0503">Monooxygenase</keyword>